<dbReference type="Gene3D" id="1.10.530.10">
    <property type="match status" value="1"/>
</dbReference>
<keyword evidence="5" id="KW-1185">Reference proteome</keyword>
<proteinExistence type="predicted"/>
<name>A0A9X4RX78_9FLAO</name>
<comment type="caution">
    <text evidence="4">The sequence shown here is derived from an EMBL/GenBank/DDBJ whole genome shotgun (WGS) entry which is preliminary data.</text>
</comment>
<gene>
    <name evidence="4" type="ORF">NMK71_05075</name>
</gene>
<dbReference type="RefSeq" id="WP_304420343.1">
    <property type="nucleotide sequence ID" value="NZ_JANCMU010000002.1"/>
</dbReference>
<keyword evidence="2" id="KW-0732">Signal</keyword>
<evidence type="ECO:0000313" key="5">
    <source>
        <dbReference type="Proteomes" id="UP001152599"/>
    </source>
</evidence>
<evidence type="ECO:0000259" key="3">
    <source>
        <dbReference type="SMART" id="SM00047"/>
    </source>
</evidence>
<evidence type="ECO:0000256" key="2">
    <source>
        <dbReference type="SAM" id="SignalP"/>
    </source>
</evidence>
<feature type="signal peptide" evidence="2">
    <location>
        <begin position="1"/>
        <end position="23"/>
    </location>
</feature>
<reference evidence="4" key="1">
    <citation type="submission" date="2022-07" db="EMBL/GenBank/DDBJ databases">
        <title>Description and genome-wide analysis of Profundicola chukchiensis gen. nov., sp. nov., marine bacteria isolated from bottom sediments of the Chukchi Sea.</title>
        <authorList>
            <person name="Romanenko L."/>
            <person name="Otstavnykh N."/>
            <person name="Kurilenko V."/>
            <person name="Eremeev V."/>
            <person name="Velansky P."/>
            <person name="Mikhailov V."/>
            <person name="Isaeva M."/>
        </authorList>
    </citation>
    <scope>NUCLEOTIDE SEQUENCE</scope>
    <source>
        <strain evidence="4">KMM 9713</strain>
    </source>
</reference>
<dbReference type="EMBL" id="JANCMU010000002">
    <property type="protein sequence ID" value="MDG4945779.1"/>
    <property type="molecule type" value="Genomic_DNA"/>
</dbReference>
<dbReference type="PANTHER" id="PTHR33308:SF9">
    <property type="entry name" value="PEPTIDOGLYCAN HYDROLASE FLGJ"/>
    <property type="match status" value="1"/>
</dbReference>
<dbReference type="InterPro" id="IPR002901">
    <property type="entry name" value="MGlyc_endo_b_GlcNAc-like_dom"/>
</dbReference>
<dbReference type="InterPro" id="IPR051056">
    <property type="entry name" value="Glycosyl_Hydrolase_73"/>
</dbReference>
<keyword evidence="1" id="KW-0378">Hydrolase</keyword>
<feature type="chain" id="PRO_5040916129" evidence="2">
    <location>
        <begin position="24"/>
        <end position="154"/>
    </location>
</feature>
<dbReference type="SMART" id="SM00047">
    <property type="entry name" value="LYZ2"/>
    <property type="match status" value="1"/>
</dbReference>
<feature type="domain" description="Mannosyl-glycoprotein endo-beta-N-acetylglucosamidase-like" evidence="3">
    <location>
        <begin position="15"/>
        <end position="150"/>
    </location>
</feature>
<dbReference type="AlphaFoldDB" id="A0A9X4RX78"/>
<protein>
    <submittedName>
        <fullName evidence="4">Glucosaminidase domain-containing protein</fullName>
    </submittedName>
</protein>
<dbReference type="Proteomes" id="UP001152599">
    <property type="component" value="Unassembled WGS sequence"/>
</dbReference>
<organism evidence="4 5">
    <name type="scientific">Profundicola chukchiensis</name>
    <dbReference type="NCBI Taxonomy" id="2961959"/>
    <lineage>
        <taxon>Bacteria</taxon>
        <taxon>Pseudomonadati</taxon>
        <taxon>Bacteroidota</taxon>
        <taxon>Flavobacteriia</taxon>
        <taxon>Flavobacteriales</taxon>
        <taxon>Weeksellaceae</taxon>
        <taxon>Profundicola</taxon>
    </lineage>
</organism>
<dbReference type="Pfam" id="PF01832">
    <property type="entry name" value="Glucosaminidase"/>
    <property type="match status" value="1"/>
</dbReference>
<dbReference type="GO" id="GO:0004040">
    <property type="term" value="F:amidase activity"/>
    <property type="evidence" value="ECO:0007669"/>
    <property type="project" value="InterPro"/>
</dbReference>
<evidence type="ECO:0000313" key="4">
    <source>
        <dbReference type="EMBL" id="MDG4945779.1"/>
    </source>
</evidence>
<dbReference type="PANTHER" id="PTHR33308">
    <property type="entry name" value="PEPTIDOGLYCAN HYDROLASE FLGJ"/>
    <property type="match status" value="1"/>
</dbReference>
<accession>A0A9X4RX78</accession>
<sequence length="154" mass="17475">MLKVFKLVIVSLVFVLSLGTATAQHHKYIKKYKPIAEELSQQYEIPSSVILAVAFVETGGGTSKNSKMLNNHFGIIGKNNTGGKSVYKQYSSVRASYEGFCKLLTRKKYYKRLKGTDDFTTWVKAIASAGYSTQPDEWKRRLHLIYDTFNLHNL</sequence>
<evidence type="ECO:0000256" key="1">
    <source>
        <dbReference type="ARBA" id="ARBA00022801"/>
    </source>
</evidence>